<evidence type="ECO:0000256" key="4">
    <source>
        <dbReference type="ARBA" id="ARBA00023089"/>
    </source>
</evidence>
<comment type="similarity">
    <text evidence="1 5">Belongs to the Frigida family.</text>
</comment>
<comment type="caution">
    <text evidence="6">The sequence shown here is derived from an EMBL/GenBank/DDBJ whole genome shotgun (WGS) entry which is preliminary data.</text>
</comment>
<dbReference type="PANTHER" id="PTHR31791:SF37">
    <property type="entry name" value="A_TM021B04.7 PROTEIN"/>
    <property type="match status" value="1"/>
</dbReference>
<sequence>MVEAPKYCKRTLLELYGDGTGTSEGHKVMNVKNDQECNMKLKGNFEIHKRGEGSFNKLGAKEALVNLFKGLMKEKEEELVEREKLFDVRRKERDLERKKSLDLLMNAICHLDKELKKKDMQHEMRARALESKEKKLEEQRDRLDSRQKLMYAEAEKHELQRKKSLKLLRERMFREVQELEMKEKQYKQRGVVLDLKEKQLEEGAMFLELMKKKCEGQDIELESKQKQLEGQEKDLKLKEKEFVSQMKELESKKKHFEGHEKEFKSKEEVLEGRLKQLELKEKQTNERVVDLNSREKQINEQVVDLNSREKQFKCQVKEFKSKENEFDEQVNELQRKERQIESQWKELDSKEMQLEGRVKELETKENEFDEQLKELQQKERQFESQGKELESKMKKFEDRVKELETKEKHFEEQVKELKLKETQFEGRVKDLGSKHEALIQLFKDEKVPDEELSPTTNGRSLKLLSNVKTNEVEFLASNDVLVYLKTSSDPAQLVLDIIQNPISPWREKGCNGLTIESWQIVLLEQLMRLSPQIKSRLRDEAMKLAHDLEADIRESNENSVLVLSFLLLLSIYGLASDFNEDKVLKLFEFAAQHKQALELFRSLGFTDKVSDFVQNLIKKQKHIEAVGFICAYNLVEKNGPVDLLREYTRNSRLVCEKICKESKSLELKVKAIDQEIASLDAVLQCISDNNIESQDLQKEIQDRIIKLHAEANSSVYTVTMACLQKCSNLQ</sequence>
<keyword evidence="3 5" id="KW-0221">Differentiation</keyword>
<organism evidence="6 7">
    <name type="scientific">Lupinus albus</name>
    <name type="common">White lupine</name>
    <name type="synonym">Lupinus termis</name>
    <dbReference type="NCBI Taxonomy" id="3870"/>
    <lineage>
        <taxon>Eukaryota</taxon>
        <taxon>Viridiplantae</taxon>
        <taxon>Streptophyta</taxon>
        <taxon>Embryophyta</taxon>
        <taxon>Tracheophyta</taxon>
        <taxon>Spermatophyta</taxon>
        <taxon>Magnoliopsida</taxon>
        <taxon>eudicotyledons</taxon>
        <taxon>Gunneridae</taxon>
        <taxon>Pentapetalae</taxon>
        <taxon>rosids</taxon>
        <taxon>fabids</taxon>
        <taxon>Fabales</taxon>
        <taxon>Fabaceae</taxon>
        <taxon>Papilionoideae</taxon>
        <taxon>50 kb inversion clade</taxon>
        <taxon>genistoids sensu lato</taxon>
        <taxon>core genistoids</taxon>
        <taxon>Genisteae</taxon>
        <taxon>Lupinus</taxon>
    </lineage>
</organism>
<dbReference type="PANTHER" id="PTHR31791">
    <property type="entry name" value="FRIGIDA-LIKE PROTEIN 3-RELATED"/>
    <property type="match status" value="1"/>
</dbReference>
<accession>A0A6A5NPD6</accession>
<proteinExistence type="inferred from homology"/>
<dbReference type="Proteomes" id="UP000447434">
    <property type="component" value="Chromosome 14"/>
</dbReference>
<dbReference type="GO" id="GO:0009908">
    <property type="term" value="P:flower development"/>
    <property type="evidence" value="ECO:0007669"/>
    <property type="project" value="UniProtKB-KW"/>
</dbReference>
<gene>
    <name evidence="6" type="ORF">Lalb_Chr14g0367481</name>
</gene>
<keyword evidence="4 5" id="KW-0287">Flowering</keyword>
<dbReference type="Gene3D" id="1.20.5.170">
    <property type="match status" value="1"/>
</dbReference>
<dbReference type="AlphaFoldDB" id="A0A6A5NPD6"/>
<dbReference type="SUPFAM" id="SSF57997">
    <property type="entry name" value="Tropomyosin"/>
    <property type="match status" value="1"/>
</dbReference>
<evidence type="ECO:0000256" key="2">
    <source>
        <dbReference type="ARBA" id="ARBA00022473"/>
    </source>
</evidence>
<protein>
    <recommendedName>
        <fullName evidence="5">FRIGIDA-like protein</fullName>
    </recommendedName>
</protein>
<keyword evidence="7" id="KW-1185">Reference proteome</keyword>
<evidence type="ECO:0000313" key="6">
    <source>
        <dbReference type="EMBL" id="KAE9599920.1"/>
    </source>
</evidence>
<dbReference type="GO" id="GO:0030154">
    <property type="term" value="P:cell differentiation"/>
    <property type="evidence" value="ECO:0007669"/>
    <property type="project" value="UniProtKB-KW"/>
</dbReference>
<evidence type="ECO:0000256" key="3">
    <source>
        <dbReference type="ARBA" id="ARBA00022782"/>
    </source>
</evidence>
<evidence type="ECO:0000313" key="7">
    <source>
        <dbReference type="Proteomes" id="UP000447434"/>
    </source>
</evidence>
<name>A0A6A5NPD6_LUPAL</name>
<dbReference type="EMBL" id="WOCE01000014">
    <property type="protein sequence ID" value="KAE9599920.1"/>
    <property type="molecule type" value="Genomic_DNA"/>
</dbReference>
<reference evidence="7" key="1">
    <citation type="journal article" date="2020" name="Nat. Commun.">
        <title>Genome sequence of the cluster root forming white lupin.</title>
        <authorList>
            <person name="Hufnagel B."/>
            <person name="Marques A."/>
            <person name="Soriano A."/>
            <person name="Marques L."/>
            <person name="Divol F."/>
            <person name="Doumas P."/>
            <person name="Sallet E."/>
            <person name="Mancinotti D."/>
            <person name="Carrere S."/>
            <person name="Marande W."/>
            <person name="Arribat S."/>
            <person name="Keller J."/>
            <person name="Huneau C."/>
            <person name="Blein T."/>
            <person name="Aime D."/>
            <person name="Laguerre M."/>
            <person name="Taylor J."/>
            <person name="Schubert V."/>
            <person name="Nelson M."/>
            <person name="Geu-Flores F."/>
            <person name="Crespi M."/>
            <person name="Gallardo-Guerrero K."/>
            <person name="Delaux P.-M."/>
            <person name="Salse J."/>
            <person name="Berges H."/>
            <person name="Guyot R."/>
            <person name="Gouzy J."/>
            <person name="Peret B."/>
        </authorList>
    </citation>
    <scope>NUCLEOTIDE SEQUENCE [LARGE SCALE GENOMIC DNA]</scope>
    <source>
        <strain evidence="7">cv. Amiga</strain>
    </source>
</reference>
<dbReference type="OrthoDB" id="343216at2759"/>
<evidence type="ECO:0000256" key="1">
    <source>
        <dbReference type="ARBA" id="ARBA00008956"/>
    </source>
</evidence>
<keyword evidence="2 5" id="KW-0217">Developmental protein</keyword>
<evidence type="ECO:0000256" key="5">
    <source>
        <dbReference type="RuleBase" id="RU364012"/>
    </source>
</evidence>
<dbReference type="Pfam" id="PF07899">
    <property type="entry name" value="Frigida"/>
    <property type="match status" value="1"/>
</dbReference>
<dbReference type="InterPro" id="IPR012474">
    <property type="entry name" value="Frigida"/>
</dbReference>